<sequence length="83" mass="9545">MKHTLRLFIAIVIVIILATKFDLYSPEFLTRRDFLSTDWGSRKEEKQQRGAQSGHVKPDIFNTCSPESFGDCAKVAMPHLSRY</sequence>
<evidence type="ECO:0000256" key="1">
    <source>
        <dbReference type="SAM" id="Phobius"/>
    </source>
</evidence>
<accession>A0A6C0CPW8</accession>
<reference evidence="2" key="1">
    <citation type="journal article" date="2020" name="Nature">
        <title>Giant virus diversity and host interactions through global metagenomics.</title>
        <authorList>
            <person name="Schulz F."/>
            <person name="Roux S."/>
            <person name="Paez-Espino D."/>
            <person name="Jungbluth S."/>
            <person name="Walsh D.A."/>
            <person name="Denef V.J."/>
            <person name="McMahon K.D."/>
            <person name="Konstantinidis K.T."/>
            <person name="Eloe-Fadrosh E.A."/>
            <person name="Kyrpides N.C."/>
            <person name="Woyke T."/>
        </authorList>
    </citation>
    <scope>NUCLEOTIDE SEQUENCE</scope>
    <source>
        <strain evidence="2">GVMAG-M-3300021389-45</strain>
    </source>
</reference>
<proteinExistence type="predicted"/>
<dbReference type="EMBL" id="MN739458">
    <property type="protein sequence ID" value="QHT05734.1"/>
    <property type="molecule type" value="Genomic_DNA"/>
</dbReference>
<evidence type="ECO:0000313" key="2">
    <source>
        <dbReference type="EMBL" id="QHT05734.1"/>
    </source>
</evidence>
<protein>
    <submittedName>
        <fullName evidence="2">Uncharacterized protein</fullName>
    </submittedName>
</protein>
<organism evidence="2">
    <name type="scientific">viral metagenome</name>
    <dbReference type="NCBI Taxonomy" id="1070528"/>
    <lineage>
        <taxon>unclassified sequences</taxon>
        <taxon>metagenomes</taxon>
        <taxon>organismal metagenomes</taxon>
    </lineage>
</organism>
<keyword evidence="1" id="KW-0812">Transmembrane</keyword>
<dbReference type="AlphaFoldDB" id="A0A6C0CPW8"/>
<keyword evidence="1" id="KW-0472">Membrane</keyword>
<name>A0A6C0CPW8_9ZZZZ</name>
<feature type="transmembrane region" description="Helical" evidence="1">
    <location>
        <begin position="6"/>
        <end position="24"/>
    </location>
</feature>
<keyword evidence="1" id="KW-1133">Transmembrane helix</keyword>